<dbReference type="Proteomes" id="UP001215598">
    <property type="component" value="Unassembled WGS sequence"/>
</dbReference>
<evidence type="ECO:0000313" key="2">
    <source>
        <dbReference type="Proteomes" id="UP001215598"/>
    </source>
</evidence>
<comment type="caution">
    <text evidence="1">The sequence shown here is derived from an EMBL/GenBank/DDBJ whole genome shotgun (WGS) entry which is preliminary data.</text>
</comment>
<organism evidence="1 2">
    <name type="scientific">Mycena metata</name>
    <dbReference type="NCBI Taxonomy" id="1033252"/>
    <lineage>
        <taxon>Eukaryota</taxon>
        <taxon>Fungi</taxon>
        <taxon>Dikarya</taxon>
        <taxon>Basidiomycota</taxon>
        <taxon>Agaricomycotina</taxon>
        <taxon>Agaricomycetes</taxon>
        <taxon>Agaricomycetidae</taxon>
        <taxon>Agaricales</taxon>
        <taxon>Marasmiineae</taxon>
        <taxon>Mycenaceae</taxon>
        <taxon>Mycena</taxon>
    </lineage>
</organism>
<gene>
    <name evidence="1" type="ORF">B0H16DRAFT_1448112</name>
</gene>
<proteinExistence type="predicted"/>
<dbReference type="EMBL" id="JARKIB010000005">
    <property type="protein sequence ID" value="KAJ7779663.1"/>
    <property type="molecule type" value="Genomic_DNA"/>
</dbReference>
<reference evidence="1" key="1">
    <citation type="submission" date="2023-03" db="EMBL/GenBank/DDBJ databases">
        <title>Massive genome expansion in bonnet fungi (Mycena s.s.) driven by repeated elements and novel gene families across ecological guilds.</title>
        <authorList>
            <consortium name="Lawrence Berkeley National Laboratory"/>
            <person name="Harder C.B."/>
            <person name="Miyauchi S."/>
            <person name="Viragh M."/>
            <person name="Kuo A."/>
            <person name="Thoen E."/>
            <person name="Andreopoulos B."/>
            <person name="Lu D."/>
            <person name="Skrede I."/>
            <person name="Drula E."/>
            <person name="Henrissat B."/>
            <person name="Morin E."/>
            <person name="Kohler A."/>
            <person name="Barry K."/>
            <person name="LaButti K."/>
            <person name="Morin E."/>
            <person name="Salamov A."/>
            <person name="Lipzen A."/>
            <person name="Mereny Z."/>
            <person name="Hegedus B."/>
            <person name="Baldrian P."/>
            <person name="Stursova M."/>
            <person name="Weitz H."/>
            <person name="Taylor A."/>
            <person name="Grigoriev I.V."/>
            <person name="Nagy L.G."/>
            <person name="Martin F."/>
            <person name="Kauserud H."/>
        </authorList>
    </citation>
    <scope>NUCLEOTIDE SEQUENCE</scope>
    <source>
        <strain evidence="1">CBHHK182m</strain>
    </source>
</reference>
<evidence type="ECO:0000313" key="1">
    <source>
        <dbReference type="EMBL" id="KAJ7779663.1"/>
    </source>
</evidence>
<accession>A0AAD7K6X8</accession>
<sequence>MPDSPPACIENSRVGGSETILCCSRGQRRHRTRRRHPSIESLANHPFAVFSNAVWFCAPSALFLRVTSPAQVKWSTKSSNIVYLSTLTRSSILLEPKTSSFNTSSCQNIPNSTFPSTEPRINCRQRPNANFWDKLKLKLQDIWEKAGGKSKKIVRAFRSILEVDQAKHDQKTYKGSDMEDMTDEFQQMVDNIIDIGAMDAATSTQDQPGGAYMWKGNR</sequence>
<name>A0AAD7K6X8_9AGAR</name>
<keyword evidence="2" id="KW-1185">Reference proteome</keyword>
<dbReference type="AlphaFoldDB" id="A0AAD7K6X8"/>
<protein>
    <submittedName>
        <fullName evidence="1">Uncharacterized protein</fullName>
    </submittedName>
</protein>